<gene>
    <name evidence="1" type="ORF">BDV27DRAFT_164705</name>
</gene>
<evidence type="ECO:0000313" key="1">
    <source>
        <dbReference type="EMBL" id="KAE8357230.1"/>
    </source>
</evidence>
<dbReference type="RefSeq" id="XP_031920311.1">
    <property type="nucleotide sequence ID" value="XM_032073741.1"/>
</dbReference>
<proteinExistence type="predicted"/>
<organism evidence="1 2">
    <name type="scientific">Aspergillus caelatus</name>
    <dbReference type="NCBI Taxonomy" id="61420"/>
    <lineage>
        <taxon>Eukaryota</taxon>
        <taxon>Fungi</taxon>
        <taxon>Dikarya</taxon>
        <taxon>Ascomycota</taxon>
        <taxon>Pezizomycotina</taxon>
        <taxon>Eurotiomycetes</taxon>
        <taxon>Eurotiomycetidae</taxon>
        <taxon>Eurotiales</taxon>
        <taxon>Aspergillaceae</taxon>
        <taxon>Aspergillus</taxon>
        <taxon>Aspergillus subgen. Circumdati</taxon>
    </lineage>
</organism>
<dbReference type="AlphaFoldDB" id="A0A5N6ZM13"/>
<keyword evidence="2" id="KW-1185">Reference proteome</keyword>
<evidence type="ECO:0000313" key="2">
    <source>
        <dbReference type="Proteomes" id="UP000326268"/>
    </source>
</evidence>
<dbReference type="EMBL" id="ML738079">
    <property type="protein sequence ID" value="KAE8357230.1"/>
    <property type="molecule type" value="Genomic_DNA"/>
</dbReference>
<accession>A0A5N6ZM13</accession>
<dbReference type="OrthoDB" id="2103397at2759"/>
<dbReference type="GeneID" id="43658187"/>
<sequence>MEDVETLFRIPKTPVFIDFPFWEIPIPTTMVEDLKDLDFVTEGSLENEALSRVRINIILQAVLREQRLVAPPLKPELCTWVSRLQ</sequence>
<name>A0A5N6ZM13_9EURO</name>
<protein>
    <submittedName>
        <fullName evidence="1">Uncharacterized protein</fullName>
    </submittedName>
</protein>
<dbReference type="Proteomes" id="UP000326268">
    <property type="component" value="Unassembled WGS sequence"/>
</dbReference>
<reference evidence="1 2" key="1">
    <citation type="submission" date="2019-04" db="EMBL/GenBank/DDBJ databases">
        <title>Friends and foes A comparative genomics studyof 23 Aspergillus species from section Flavi.</title>
        <authorList>
            <consortium name="DOE Joint Genome Institute"/>
            <person name="Kjaerbolling I."/>
            <person name="Vesth T."/>
            <person name="Frisvad J.C."/>
            <person name="Nybo J.L."/>
            <person name="Theobald S."/>
            <person name="Kildgaard S."/>
            <person name="Isbrandt T."/>
            <person name="Kuo A."/>
            <person name="Sato A."/>
            <person name="Lyhne E.K."/>
            <person name="Kogle M.E."/>
            <person name="Wiebenga A."/>
            <person name="Kun R.S."/>
            <person name="Lubbers R.J."/>
            <person name="Makela M.R."/>
            <person name="Barry K."/>
            <person name="Chovatia M."/>
            <person name="Clum A."/>
            <person name="Daum C."/>
            <person name="Haridas S."/>
            <person name="He G."/>
            <person name="LaButti K."/>
            <person name="Lipzen A."/>
            <person name="Mondo S."/>
            <person name="Riley R."/>
            <person name="Salamov A."/>
            <person name="Simmons B.A."/>
            <person name="Magnuson J.K."/>
            <person name="Henrissat B."/>
            <person name="Mortensen U.H."/>
            <person name="Larsen T.O."/>
            <person name="Devries R.P."/>
            <person name="Grigoriev I.V."/>
            <person name="Machida M."/>
            <person name="Baker S.E."/>
            <person name="Andersen M.R."/>
        </authorList>
    </citation>
    <scope>NUCLEOTIDE SEQUENCE [LARGE SCALE GENOMIC DNA]</scope>
    <source>
        <strain evidence="1 2">CBS 763.97</strain>
    </source>
</reference>